<dbReference type="AlphaFoldDB" id="A0A816N427"/>
<name>A0A816N427_BRANA</name>
<dbReference type="Proteomes" id="UP001295469">
    <property type="component" value="Chromosome C07"/>
</dbReference>
<gene>
    <name evidence="1" type="ORF">DARMORV10_C07P47630.1</name>
</gene>
<dbReference type="EMBL" id="HG994371">
    <property type="protein sequence ID" value="CAF2021108.1"/>
    <property type="molecule type" value="Genomic_DNA"/>
</dbReference>
<accession>A0A816N427</accession>
<evidence type="ECO:0000313" key="1">
    <source>
        <dbReference type="EMBL" id="CAF2021108.1"/>
    </source>
</evidence>
<protein>
    <submittedName>
        <fullName evidence="1">(rape) hypothetical protein</fullName>
    </submittedName>
</protein>
<reference evidence="1" key="1">
    <citation type="submission" date="2021-01" db="EMBL/GenBank/DDBJ databases">
        <authorList>
            <consortium name="Genoscope - CEA"/>
            <person name="William W."/>
        </authorList>
    </citation>
    <scope>NUCLEOTIDE SEQUENCE</scope>
</reference>
<sequence>MQGRRRHVWNLDLLHLLKAIPIRIITLIRGLDTD</sequence>
<organism evidence="1">
    <name type="scientific">Brassica napus</name>
    <name type="common">Rape</name>
    <dbReference type="NCBI Taxonomy" id="3708"/>
    <lineage>
        <taxon>Eukaryota</taxon>
        <taxon>Viridiplantae</taxon>
        <taxon>Streptophyta</taxon>
        <taxon>Embryophyta</taxon>
        <taxon>Tracheophyta</taxon>
        <taxon>Spermatophyta</taxon>
        <taxon>Magnoliopsida</taxon>
        <taxon>eudicotyledons</taxon>
        <taxon>Gunneridae</taxon>
        <taxon>Pentapetalae</taxon>
        <taxon>rosids</taxon>
        <taxon>malvids</taxon>
        <taxon>Brassicales</taxon>
        <taxon>Brassicaceae</taxon>
        <taxon>Brassiceae</taxon>
        <taxon>Brassica</taxon>
    </lineage>
</organism>
<proteinExistence type="predicted"/>